<name>A0A0F9RU83_9ZZZZ</name>
<organism evidence="4">
    <name type="scientific">marine sediment metagenome</name>
    <dbReference type="NCBI Taxonomy" id="412755"/>
    <lineage>
        <taxon>unclassified sequences</taxon>
        <taxon>metagenomes</taxon>
        <taxon>ecological metagenomes</taxon>
    </lineage>
</organism>
<evidence type="ECO:0000256" key="2">
    <source>
        <dbReference type="ARBA" id="ARBA00022448"/>
    </source>
</evidence>
<proteinExistence type="inferred from homology"/>
<evidence type="ECO:0000256" key="1">
    <source>
        <dbReference type="ARBA" id="ARBA00010148"/>
    </source>
</evidence>
<gene>
    <name evidence="4" type="ORF">LCGC14_0932040</name>
</gene>
<dbReference type="SUPFAM" id="SSF159468">
    <property type="entry name" value="AtpF-like"/>
    <property type="match status" value="1"/>
</dbReference>
<dbReference type="EMBL" id="LAZR01003209">
    <property type="protein sequence ID" value="KKN20773.1"/>
    <property type="molecule type" value="Genomic_DNA"/>
</dbReference>
<dbReference type="InterPro" id="IPR008218">
    <property type="entry name" value="ATPase_V1-cplx_f_g_su"/>
</dbReference>
<protein>
    <submittedName>
        <fullName evidence="4">Uncharacterized protein</fullName>
    </submittedName>
</protein>
<keyword evidence="3" id="KW-0406">Ion transport</keyword>
<evidence type="ECO:0000313" key="4">
    <source>
        <dbReference type="EMBL" id="KKN20773.1"/>
    </source>
</evidence>
<reference evidence="4" key="1">
    <citation type="journal article" date="2015" name="Nature">
        <title>Complex archaea that bridge the gap between prokaryotes and eukaryotes.</title>
        <authorList>
            <person name="Spang A."/>
            <person name="Saw J.H."/>
            <person name="Jorgensen S.L."/>
            <person name="Zaremba-Niedzwiedzka K."/>
            <person name="Martijn J."/>
            <person name="Lind A.E."/>
            <person name="van Eijk R."/>
            <person name="Schleper C."/>
            <person name="Guy L."/>
            <person name="Ettema T.J."/>
        </authorList>
    </citation>
    <scope>NUCLEOTIDE SEQUENCE</scope>
</reference>
<accession>A0A0F9RU83</accession>
<dbReference type="Gene3D" id="3.40.50.10580">
    <property type="entry name" value="ATPase, V1 complex, subunit F"/>
    <property type="match status" value="1"/>
</dbReference>
<keyword evidence="2" id="KW-0813">Transport</keyword>
<dbReference type="AlphaFoldDB" id="A0A0F9RU83"/>
<dbReference type="Pfam" id="PF01990">
    <property type="entry name" value="ATP-synt_F"/>
    <property type="match status" value="1"/>
</dbReference>
<sequence>MLDQRIHVLGEEDIVIMLGLLGIEGTVIEDNGSFLDKFNELKKNPSIGMIIIGLPLSFEEYEILLDFKLHTKVPLVFILPDMFQHDLDKTDVVRNKIYESIGDIISS</sequence>
<comment type="similarity">
    <text evidence="1">Belongs to the V-ATPase F subunit family.</text>
</comment>
<evidence type="ECO:0000256" key="3">
    <source>
        <dbReference type="ARBA" id="ARBA00023065"/>
    </source>
</evidence>
<comment type="caution">
    <text evidence="4">The sequence shown here is derived from an EMBL/GenBank/DDBJ whole genome shotgun (WGS) entry which is preliminary data.</text>
</comment>
<dbReference type="GO" id="GO:0046961">
    <property type="term" value="F:proton-transporting ATPase activity, rotational mechanism"/>
    <property type="evidence" value="ECO:0007669"/>
    <property type="project" value="InterPro"/>
</dbReference>
<dbReference type="InterPro" id="IPR036906">
    <property type="entry name" value="ATPase_V1_fsu_sf"/>
</dbReference>